<dbReference type="InterPro" id="IPR027785">
    <property type="entry name" value="UvrD-like_helicase_C"/>
</dbReference>
<dbReference type="EMBL" id="BSDI01000020">
    <property type="protein sequence ID" value="GLH99061.1"/>
    <property type="molecule type" value="Genomic_DNA"/>
</dbReference>
<dbReference type="RefSeq" id="WP_281898434.1">
    <property type="nucleotide sequence ID" value="NZ_BSDI01000020.1"/>
</dbReference>
<evidence type="ECO:0000256" key="5">
    <source>
        <dbReference type="PROSITE-ProRule" id="PRU00560"/>
    </source>
</evidence>
<feature type="domain" description="UvrD-like helicase ATP-binding" evidence="6">
    <location>
        <begin position="201"/>
        <end position="584"/>
    </location>
</feature>
<dbReference type="Pfam" id="PF13538">
    <property type="entry name" value="UvrD_C_2"/>
    <property type="match status" value="1"/>
</dbReference>
<comment type="caution">
    <text evidence="7">The sequence shown here is derived from an EMBL/GenBank/DDBJ whole genome shotgun (WGS) entry which is preliminary data.</text>
</comment>
<evidence type="ECO:0000259" key="6">
    <source>
        <dbReference type="PROSITE" id="PS51198"/>
    </source>
</evidence>
<dbReference type="SUPFAM" id="SSF52540">
    <property type="entry name" value="P-loop containing nucleoside triphosphate hydrolases"/>
    <property type="match status" value="1"/>
</dbReference>
<dbReference type="PANTHER" id="PTHR11070:SF45">
    <property type="entry name" value="DNA 3'-5' HELICASE"/>
    <property type="match status" value="1"/>
</dbReference>
<dbReference type="Gene3D" id="3.40.50.300">
    <property type="entry name" value="P-loop containing nucleotide triphosphate hydrolases"/>
    <property type="match status" value="3"/>
</dbReference>
<evidence type="ECO:0000256" key="3">
    <source>
        <dbReference type="ARBA" id="ARBA00022806"/>
    </source>
</evidence>
<proteinExistence type="predicted"/>
<dbReference type="Pfam" id="PF13245">
    <property type="entry name" value="AAA_19"/>
    <property type="match status" value="1"/>
</dbReference>
<evidence type="ECO:0000256" key="4">
    <source>
        <dbReference type="ARBA" id="ARBA00022840"/>
    </source>
</evidence>
<dbReference type="InterPro" id="IPR027417">
    <property type="entry name" value="P-loop_NTPase"/>
</dbReference>
<protein>
    <submittedName>
        <fullName evidence="7">DNA helicase</fullName>
    </submittedName>
</protein>
<evidence type="ECO:0000313" key="7">
    <source>
        <dbReference type="EMBL" id="GLH99061.1"/>
    </source>
</evidence>
<dbReference type="GO" id="GO:0004386">
    <property type="term" value="F:helicase activity"/>
    <property type="evidence" value="ECO:0007669"/>
    <property type="project" value="UniProtKB-KW"/>
</dbReference>
<keyword evidence="3 5" id="KW-0347">Helicase</keyword>
<gene>
    <name evidence="7" type="ORF">Pa4123_43360</name>
</gene>
<feature type="binding site" evidence="5">
    <location>
        <begin position="222"/>
        <end position="229"/>
    </location>
    <ligand>
        <name>ATP</name>
        <dbReference type="ChEBI" id="CHEBI:30616"/>
    </ligand>
</feature>
<dbReference type="PANTHER" id="PTHR11070">
    <property type="entry name" value="UVRD / RECB / PCRA DNA HELICASE FAMILY MEMBER"/>
    <property type="match status" value="1"/>
</dbReference>
<evidence type="ECO:0000256" key="1">
    <source>
        <dbReference type="ARBA" id="ARBA00022741"/>
    </source>
</evidence>
<reference evidence="7" key="1">
    <citation type="submission" date="2022-12" db="EMBL/GenBank/DDBJ databases">
        <title>New Phytohabitans aurantiacus sp. RD004123 nov., an actinomycete isolated from soil.</title>
        <authorList>
            <person name="Triningsih D.W."/>
            <person name="Harunari E."/>
            <person name="Igarashi Y."/>
        </authorList>
    </citation>
    <scope>NUCLEOTIDE SEQUENCE</scope>
    <source>
        <strain evidence="7">RD004123</strain>
    </source>
</reference>
<accession>A0ABQ5QYQ2</accession>
<dbReference type="InterPro" id="IPR000212">
    <property type="entry name" value="DNA_helicase_UvrD/REP"/>
</dbReference>
<evidence type="ECO:0000256" key="2">
    <source>
        <dbReference type="ARBA" id="ARBA00022801"/>
    </source>
</evidence>
<name>A0ABQ5QYQ2_9ACTN</name>
<dbReference type="Proteomes" id="UP001144280">
    <property type="component" value="Unassembled WGS sequence"/>
</dbReference>
<keyword evidence="8" id="KW-1185">Reference proteome</keyword>
<keyword evidence="1 5" id="KW-0547">Nucleotide-binding</keyword>
<sequence length="717" mass="78437">MTDAATTLQQEIAAEQSHVDRVYARLAQLRQAAVRAEKDGYRLARVGNFGALVERDAMVFHAARRRQALDAEHEGLVFGRLDLRKGLDMREGGEQREGPDLRDVTVLYVGRLGVRGENAEPLVIDWRAPAAAAFYQATAAEPRGVIRRRMIQSSGEKVTNIEDDLLDPGAAPEGMRVVGDGALLATLARATGRGMRDIVATIQREQDQAIRSPAAGVTIVSGGPGTGKTAVALHRAAYLLYSDRSRFAGGGIMVVGPSGVFVEYIASVLPSLGEDTATLKSLGSVIPGLVATRTDTSAVASIKGSLRMRRVLDRAVRDAVPNGPTELRLLYRGQLLRLTRPELDAIRARALPRGARRNEVRRAGIDGLFDALWAQAQRLGISRLPEQIQFEDDLSDRSDFRDFLRAWWPRLLPRHVLAWLAEPERLRSYASGILSNQEIKALTGTFTPGDPTIADVALLDELDELLGKPPQPPKPKRDPYHVIDGIREVTTYADRQRAARAAATQRPDDYREYAHIVVDESQDVSPMQWRMLGRRGRLASWTVVGDPAQTAWTGDPAELAKARDWALGSRKRHDFTLTTNYRNSAEIFALAAKVIRELYPDITLPRAVRSTGVPPEELTVAPADLPDATRKAASGLLADVEGTVGVITPVPRRDEIAGWLADLPAERLQVVTSLQAKGMEYDGVVLVAPDQIRGQDGARTLYVALSRATQRLVTLSA</sequence>
<dbReference type="InterPro" id="IPR014016">
    <property type="entry name" value="UvrD-like_ATP-bd"/>
</dbReference>
<dbReference type="PROSITE" id="PS51198">
    <property type="entry name" value="UVRD_HELICASE_ATP_BIND"/>
    <property type="match status" value="1"/>
</dbReference>
<keyword evidence="4 5" id="KW-0067">ATP-binding</keyword>
<organism evidence="7 8">
    <name type="scientific">Phytohabitans aurantiacus</name>
    <dbReference type="NCBI Taxonomy" id="3016789"/>
    <lineage>
        <taxon>Bacteria</taxon>
        <taxon>Bacillati</taxon>
        <taxon>Actinomycetota</taxon>
        <taxon>Actinomycetes</taxon>
        <taxon>Micromonosporales</taxon>
        <taxon>Micromonosporaceae</taxon>
    </lineage>
</organism>
<keyword evidence="2 5" id="KW-0378">Hydrolase</keyword>
<evidence type="ECO:0000313" key="8">
    <source>
        <dbReference type="Proteomes" id="UP001144280"/>
    </source>
</evidence>